<dbReference type="InterPro" id="IPR035906">
    <property type="entry name" value="MetI-like_sf"/>
</dbReference>
<feature type="domain" description="ABC transmembrane type-1" evidence="9">
    <location>
        <begin position="31"/>
        <end position="218"/>
    </location>
</feature>
<dbReference type="AlphaFoldDB" id="A0A154W889"/>
<dbReference type="Proteomes" id="UP000076400">
    <property type="component" value="Unassembled WGS sequence"/>
</dbReference>
<comment type="caution">
    <text evidence="10">The sequence shown here is derived from an EMBL/GenBank/DDBJ whole genome shotgun (WGS) entry which is preliminary data.</text>
</comment>
<evidence type="ECO:0000313" key="11">
    <source>
        <dbReference type="Proteomes" id="UP000076400"/>
    </source>
</evidence>
<keyword evidence="7 8" id="KW-0472">Membrane</keyword>
<dbReference type="CDD" id="cd06261">
    <property type="entry name" value="TM_PBP2"/>
    <property type="match status" value="1"/>
</dbReference>
<reference evidence="10 11" key="1">
    <citation type="submission" date="2015-12" db="EMBL/GenBank/DDBJ databases">
        <title>Genome sequence of Oceanibaculum pacificum MCCC 1A02656.</title>
        <authorList>
            <person name="Lu L."/>
            <person name="Lai Q."/>
            <person name="Shao Z."/>
            <person name="Qian P."/>
        </authorList>
    </citation>
    <scope>NUCLEOTIDE SEQUENCE [LARGE SCALE GENOMIC DNA]</scope>
    <source>
        <strain evidence="10 11">MCCC 1A02656</strain>
    </source>
</reference>
<dbReference type="PANTHER" id="PTHR30614:SF21">
    <property type="entry name" value="AMINO ACID ABC TRANSPORTER PERMEASE"/>
    <property type="match status" value="1"/>
</dbReference>
<evidence type="ECO:0000256" key="3">
    <source>
        <dbReference type="ARBA" id="ARBA00022448"/>
    </source>
</evidence>
<evidence type="ECO:0000259" key="9">
    <source>
        <dbReference type="PROSITE" id="PS50928"/>
    </source>
</evidence>
<dbReference type="Gene3D" id="1.10.3720.10">
    <property type="entry name" value="MetI-like"/>
    <property type="match status" value="1"/>
</dbReference>
<feature type="transmembrane region" description="Helical" evidence="8">
    <location>
        <begin position="28"/>
        <end position="55"/>
    </location>
</feature>
<dbReference type="Pfam" id="PF00528">
    <property type="entry name" value="BPD_transp_1"/>
    <property type="match status" value="1"/>
</dbReference>
<keyword evidence="11" id="KW-1185">Reference proteome</keyword>
<keyword evidence="6 8" id="KW-1133">Transmembrane helix</keyword>
<evidence type="ECO:0000256" key="7">
    <source>
        <dbReference type="ARBA" id="ARBA00023136"/>
    </source>
</evidence>
<comment type="similarity">
    <text evidence="2">Belongs to the binding-protein-dependent transport system permease family. HisMQ subfamily.</text>
</comment>
<name>A0A154W889_9PROT</name>
<evidence type="ECO:0000256" key="5">
    <source>
        <dbReference type="ARBA" id="ARBA00022692"/>
    </source>
</evidence>
<dbReference type="GO" id="GO:0043190">
    <property type="term" value="C:ATP-binding cassette (ABC) transporter complex"/>
    <property type="evidence" value="ECO:0007669"/>
    <property type="project" value="InterPro"/>
</dbReference>
<feature type="transmembrane region" description="Helical" evidence="8">
    <location>
        <begin position="201"/>
        <end position="223"/>
    </location>
</feature>
<dbReference type="PANTHER" id="PTHR30614">
    <property type="entry name" value="MEMBRANE COMPONENT OF AMINO ACID ABC TRANSPORTER"/>
    <property type="match status" value="1"/>
</dbReference>
<proteinExistence type="inferred from homology"/>
<dbReference type="PROSITE" id="PS50928">
    <property type="entry name" value="ABC_TM1"/>
    <property type="match status" value="1"/>
</dbReference>
<feature type="transmembrane region" description="Helical" evidence="8">
    <location>
        <begin position="144"/>
        <end position="167"/>
    </location>
</feature>
<keyword evidence="4" id="KW-1003">Cell membrane</keyword>
<gene>
    <name evidence="10" type="ORF">AUP43_06720</name>
</gene>
<evidence type="ECO:0000256" key="8">
    <source>
        <dbReference type="RuleBase" id="RU363032"/>
    </source>
</evidence>
<dbReference type="RefSeq" id="WP_067554526.1">
    <property type="nucleotide sequence ID" value="NZ_LPXN01000095.1"/>
</dbReference>
<keyword evidence="5 8" id="KW-0812">Transmembrane</keyword>
<dbReference type="GO" id="GO:0022857">
    <property type="term" value="F:transmembrane transporter activity"/>
    <property type="evidence" value="ECO:0007669"/>
    <property type="project" value="InterPro"/>
</dbReference>
<keyword evidence="3 8" id="KW-0813">Transport</keyword>
<evidence type="ECO:0000256" key="2">
    <source>
        <dbReference type="ARBA" id="ARBA00010072"/>
    </source>
</evidence>
<evidence type="ECO:0000256" key="4">
    <source>
        <dbReference type="ARBA" id="ARBA00022475"/>
    </source>
</evidence>
<sequence>MMDNWARVWTPANWERLLVGDLFNRGEIGGLALTLCIGLLAIAGSTVIGAVVGIMRASDRKALNLPATLYVQSFRNVPLLILVFWAYFLPPVFGIQTSKFLSVLVALTLFTGAYIAEIVQGGIRSVAAANLEAARVLGLTPRQIQFWVVLPQAFFNMLPALAGRYVVSMKNTSLAFLIGLMDLTEIGKQIGARLMTSPVEVYLTILLIYFVVNRGLVMCLRLLENRQSFNRLFLRI</sequence>
<dbReference type="EMBL" id="LPXN01000095">
    <property type="protein sequence ID" value="KZD09737.1"/>
    <property type="molecule type" value="Genomic_DNA"/>
</dbReference>
<dbReference type="SUPFAM" id="SSF161098">
    <property type="entry name" value="MetI-like"/>
    <property type="match status" value="1"/>
</dbReference>
<dbReference type="GO" id="GO:0006865">
    <property type="term" value="P:amino acid transport"/>
    <property type="evidence" value="ECO:0007669"/>
    <property type="project" value="TreeGrafter"/>
</dbReference>
<evidence type="ECO:0000313" key="10">
    <source>
        <dbReference type="EMBL" id="KZD09737.1"/>
    </source>
</evidence>
<evidence type="ECO:0000256" key="1">
    <source>
        <dbReference type="ARBA" id="ARBA00004429"/>
    </source>
</evidence>
<organism evidence="10 11">
    <name type="scientific">Oceanibaculum pacificum</name>
    <dbReference type="NCBI Taxonomy" id="580166"/>
    <lineage>
        <taxon>Bacteria</taxon>
        <taxon>Pseudomonadati</taxon>
        <taxon>Pseudomonadota</taxon>
        <taxon>Alphaproteobacteria</taxon>
        <taxon>Rhodospirillales</taxon>
        <taxon>Oceanibaculaceae</taxon>
        <taxon>Oceanibaculum</taxon>
    </lineage>
</organism>
<feature type="transmembrane region" description="Helical" evidence="8">
    <location>
        <begin position="100"/>
        <end position="123"/>
    </location>
</feature>
<comment type="subcellular location">
    <subcellularLocation>
        <location evidence="1">Cell inner membrane</location>
        <topology evidence="1">Multi-pass membrane protein</topology>
    </subcellularLocation>
    <subcellularLocation>
        <location evidence="8">Cell membrane</location>
        <topology evidence="8">Multi-pass membrane protein</topology>
    </subcellularLocation>
</comment>
<dbReference type="InterPro" id="IPR010065">
    <property type="entry name" value="AA_ABC_transptr_permease_3TM"/>
</dbReference>
<dbReference type="OrthoDB" id="9814550at2"/>
<protein>
    <recommendedName>
        <fullName evidence="9">ABC transmembrane type-1 domain-containing protein</fullName>
    </recommendedName>
</protein>
<dbReference type="InterPro" id="IPR000515">
    <property type="entry name" value="MetI-like"/>
</dbReference>
<accession>A0A154W889</accession>
<feature type="transmembrane region" description="Helical" evidence="8">
    <location>
        <begin position="67"/>
        <end position="88"/>
    </location>
</feature>
<dbReference type="STRING" id="580166.AUP43_06720"/>
<dbReference type="InterPro" id="IPR043429">
    <property type="entry name" value="ArtM/GltK/GlnP/TcyL/YhdX-like"/>
</dbReference>
<evidence type="ECO:0000256" key="6">
    <source>
        <dbReference type="ARBA" id="ARBA00022989"/>
    </source>
</evidence>
<dbReference type="NCBIfam" id="TIGR01726">
    <property type="entry name" value="HEQRo_perm_3TM"/>
    <property type="match status" value="1"/>
</dbReference>